<comment type="subcellular location">
    <subcellularLocation>
        <location evidence="1 9">Cell membrane</location>
        <topology evidence="1 9">Multi-pass membrane protein</topology>
    </subcellularLocation>
</comment>
<feature type="transmembrane region" description="Helical" evidence="9">
    <location>
        <begin position="87"/>
        <end position="110"/>
    </location>
</feature>
<name>A0ABT8BT51_9VIBR</name>
<comment type="catalytic activity">
    <reaction evidence="9">
        <text>N-terminal S-1,2-diacyl-sn-glyceryl-L-cysteinyl-[lipoprotein] + a glycerophospholipid = N-acyl-S-1,2-diacyl-sn-glyceryl-L-cysteinyl-[lipoprotein] + a 2-acyl-sn-glycero-3-phospholipid + H(+)</text>
        <dbReference type="Rhea" id="RHEA:48228"/>
        <dbReference type="Rhea" id="RHEA-COMP:14681"/>
        <dbReference type="Rhea" id="RHEA-COMP:14684"/>
        <dbReference type="ChEBI" id="CHEBI:15378"/>
        <dbReference type="ChEBI" id="CHEBI:136912"/>
        <dbReference type="ChEBI" id="CHEBI:140656"/>
        <dbReference type="ChEBI" id="CHEBI:140657"/>
        <dbReference type="ChEBI" id="CHEBI:140660"/>
        <dbReference type="EC" id="2.3.1.269"/>
    </reaction>
</comment>
<evidence type="ECO:0000256" key="3">
    <source>
        <dbReference type="ARBA" id="ARBA00022475"/>
    </source>
</evidence>
<organism evidence="11 12">
    <name type="scientific">Vibrio ostreicida</name>
    <dbReference type="NCBI Taxonomy" id="526588"/>
    <lineage>
        <taxon>Bacteria</taxon>
        <taxon>Pseudomonadati</taxon>
        <taxon>Pseudomonadota</taxon>
        <taxon>Gammaproteobacteria</taxon>
        <taxon>Vibrionales</taxon>
        <taxon>Vibrionaceae</taxon>
        <taxon>Vibrio</taxon>
    </lineage>
</organism>
<dbReference type="SUPFAM" id="SSF56317">
    <property type="entry name" value="Carbon-nitrogen hydrolase"/>
    <property type="match status" value="1"/>
</dbReference>
<comment type="pathway">
    <text evidence="9">Protein modification; lipoprotein biosynthesis (N-acyl transfer).</text>
</comment>
<dbReference type="Gene3D" id="3.60.110.10">
    <property type="entry name" value="Carbon-nitrogen hydrolase"/>
    <property type="match status" value="1"/>
</dbReference>
<dbReference type="PANTHER" id="PTHR38686:SF1">
    <property type="entry name" value="APOLIPOPROTEIN N-ACYLTRANSFERASE"/>
    <property type="match status" value="1"/>
</dbReference>
<comment type="function">
    <text evidence="9">Catalyzes the phospholipid dependent N-acylation of the N-terminal cysteine of apolipoprotein, the last step in lipoprotein maturation.</text>
</comment>
<accession>A0ABT8BT51</accession>
<keyword evidence="6 9" id="KW-1133">Transmembrane helix</keyword>
<feature type="transmembrane region" description="Helical" evidence="9">
    <location>
        <begin position="13"/>
        <end position="46"/>
    </location>
</feature>
<sequence>MITTLYHRLKRPLAAVFVGALTTLAFAPYQLWPLAILSPAILLLLLQNQTTKHALWIGYAWGIGQFATGISWVHISIDNFGGLPKIASVFLMALLVGYLAIFSGGFAWCLNRYFPNANRTRLLLAAPALWLILDWLRGWFMTGFPWLWLGYSQIESPLANFAPIGGVELLTLLAIFCAGSIVYAILYRHWLTLMIPVVIFSAGYGLTSANWVSPDSNRTTKLALIQGNVNQAKKWLPQERWPTIMKYTDLTRENWDADIIIWPEAAIPALEIEIPSYLSNLDSAAKINNSAVITGVVNQAKDRQFYNSILTVGQTPYGDYQFDMSQRYHKHHLLPFGEFVPFETLLRPLAPIFNLPMSSFSRGEFIQPNIVANNRHLAPALCYEIIFNEQVRRNVTAETDFILTLSNDAWFGKSIGPLQHMEIARMRALELGKPVIRSTNNGVTAITDYKGKIIAQAPQFEIAVLRADIMSTTGQTPYHRVGSWPLYIWVVVSLLIGWRCRRTAEQR</sequence>
<dbReference type="EMBL" id="JAUFQC010000001">
    <property type="protein sequence ID" value="MDN3609307.1"/>
    <property type="molecule type" value="Genomic_DNA"/>
</dbReference>
<dbReference type="EC" id="2.3.1.269" evidence="9"/>
<keyword evidence="5 9" id="KW-0812">Transmembrane</keyword>
<dbReference type="CDD" id="cd07571">
    <property type="entry name" value="ALP_N-acyl_transferase"/>
    <property type="match status" value="1"/>
</dbReference>
<dbReference type="Pfam" id="PF20154">
    <property type="entry name" value="LNT_N"/>
    <property type="match status" value="1"/>
</dbReference>
<dbReference type="InterPro" id="IPR004563">
    <property type="entry name" value="Apolipo_AcylTrfase"/>
</dbReference>
<evidence type="ECO:0000256" key="1">
    <source>
        <dbReference type="ARBA" id="ARBA00004651"/>
    </source>
</evidence>
<evidence type="ECO:0000259" key="10">
    <source>
        <dbReference type="PROSITE" id="PS50263"/>
    </source>
</evidence>
<dbReference type="InterPro" id="IPR036526">
    <property type="entry name" value="C-N_Hydrolase_sf"/>
</dbReference>
<feature type="transmembrane region" description="Helical" evidence="9">
    <location>
        <begin position="193"/>
        <end position="212"/>
    </location>
</feature>
<evidence type="ECO:0000256" key="7">
    <source>
        <dbReference type="ARBA" id="ARBA00023136"/>
    </source>
</evidence>
<dbReference type="NCBIfam" id="TIGR00546">
    <property type="entry name" value="lnt"/>
    <property type="match status" value="1"/>
</dbReference>
<comment type="similarity">
    <text evidence="2 9">Belongs to the CN hydrolase family. Apolipoprotein N-acyltransferase subfamily.</text>
</comment>
<dbReference type="Pfam" id="PF00795">
    <property type="entry name" value="CN_hydrolase"/>
    <property type="match status" value="1"/>
</dbReference>
<comment type="caution">
    <text evidence="11">The sequence shown here is derived from an EMBL/GenBank/DDBJ whole genome shotgun (WGS) entry which is preliminary data.</text>
</comment>
<feature type="domain" description="CN hydrolase" evidence="10">
    <location>
        <begin position="225"/>
        <end position="471"/>
    </location>
</feature>
<evidence type="ECO:0000313" key="11">
    <source>
        <dbReference type="EMBL" id="MDN3609307.1"/>
    </source>
</evidence>
<dbReference type="InterPro" id="IPR045378">
    <property type="entry name" value="LNT_N"/>
</dbReference>
<dbReference type="Proteomes" id="UP001238540">
    <property type="component" value="Unassembled WGS sequence"/>
</dbReference>
<feature type="transmembrane region" description="Helical" evidence="9">
    <location>
        <begin position="122"/>
        <end position="141"/>
    </location>
</feature>
<evidence type="ECO:0000256" key="4">
    <source>
        <dbReference type="ARBA" id="ARBA00022679"/>
    </source>
</evidence>
<evidence type="ECO:0000256" key="8">
    <source>
        <dbReference type="ARBA" id="ARBA00023315"/>
    </source>
</evidence>
<dbReference type="PROSITE" id="PS50263">
    <property type="entry name" value="CN_HYDROLASE"/>
    <property type="match status" value="1"/>
</dbReference>
<keyword evidence="7 9" id="KW-0472">Membrane</keyword>
<evidence type="ECO:0000313" key="12">
    <source>
        <dbReference type="Proteomes" id="UP001238540"/>
    </source>
</evidence>
<proteinExistence type="inferred from homology"/>
<keyword evidence="12" id="KW-1185">Reference proteome</keyword>
<evidence type="ECO:0000256" key="2">
    <source>
        <dbReference type="ARBA" id="ARBA00010065"/>
    </source>
</evidence>
<evidence type="ECO:0000256" key="6">
    <source>
        <dbReference type="ARBA" id="ARBA00022989"/>
    </source>
</evidence>
<dbReference type="PANTHER" id="PTHR38686">
    <property type="entry name" value="APOLIPOPROTEIN N-ACYLTRANSFERASE"/>
    <property type="match status" value="1"/>
</dbReference>
<gene>
    <name evidence="9 11" type="primary">lnt</name>
    <name evidence="11" type="ORF">QWZ16_06175</name>
</gene>
<feature type="transmembrane region" description="Helical" evidence="9">
    <location>
        <begin position="481"/>
        <end position="498"/>
    </location>
</feature>
<protein>
    <recommendedName>
        <fullName evidence="9">Apolipoprotein N-acyltransferase</fullName>
        <shortName evidence="9">ALP N-acyltransferase</shortName>
        <ecNumber evidence="9">2.3.1.269</ecNumber>
    </recommendedName>
</protein>
<dbReference type="RefSeq" id="WP_170882369.1">
    <property type="nucleotide sequence ID" value="NZ_JABEYA020000002.1"/>
</dbReference>
<dbReference type="HAMAP" id="MF_01148">
    <property type="entry name" value="Lnt"/>
    <property type="match status" value="1"/>
</dbReference>
<keyword evidence="8 9" id="KW-0012">Acyltransferase</keyword>
<evidence type="ECO:0000256" key="9">
    <source>
        <dbReference type="HAMAP-Rule" id="MF_01148"/>
    </source>
</evidence>
<keyword evidence="3 9" id="KW-1003">Cell membrane</keyword>
<feature type="transmembrane region" description="Helical" evidence="9">
    <location>
        <begin position="161"/>
        <end position="186"/>
    </location>
</feature>
<evidence type="ECO:0000256" key="5">
    <source>
        <dbReference type="ARBA" id="ARBA00022692"/>
    </source>
</evidence>
<dbReference type="InterPro" id="IPR003010">
    <property type="entry name" value="C-N_Hydrolase"/>
</dbReference>
<reference evidence="12" key="1">
    <citation type="journal article" date="2019" name="Int. J. Syst. Evol. Microbiol.">
        <title>The Global Catalogue of Microorganisms (GCM) 10K type strain sequencing project: providing services to taxonomists for standard genome sequencing and annotation.</title>
        <authorList>
            <consortium name="The Broad Institute Genomics Platform"/>
            <consortium name="The Broad Institute Genome Sequencing Center for Infectious Disease"/>
            <person name="Wu L."/>
            <person name="Ma J."/>
        </authorList>
    </citation>
    <scope>NUCLEOTIDE SEQUENCE [LARGE SCALE GENOMIC DNA]</scope>
    <source>
        <strain evidence="12">CECT 7398</strain>
    </source>
</reference>
<feature type="transmembrane region" description="Helical" evidence="9">
    <location>
        <begin position="53"/>
        <end position="75"/>
    </location>
</feature>
<keyword evidence="4 9" id="KW-0808">Transferase</keyword>